<proteinExistence type="predicted"/>
<accession>A0ABZ1VPC8</accession>
<evidence type="ECO:0000256" key="1">
    <source>
        <dbReference type="SAM" id="Coils"/>
    </source>
</evidence>
<keyword evidence="3" id="KW-1185">Reference proteome</keyword>
<reference evidence="2" key="1">
    <citation type="submission" date="2022-10" db="EMBL/GenBank/DDBJ databases">
        <title>The complete genomes of actinobacterial strains from the NBC collection.</title>
        <authorList>
            <person name="Joergensen T.S."/>
            <person name="Alvarez Arevalo M."/>
            <person name="Sterndorff E.B."/>
            <person name="Faurdal D."/>
            <person name="Vuksanovic O."/>
            <person name="Mourched A.-S."/>
            <person name="Charusanti P."/>
            <person name="Shaw S."/>
            <person name="Blin K."/>
            <person name="Weber T."/>
        </authorList>
    </citation>
    <scope>NUCLEOTIDE SEQUENCE</scope>
    <source>
        <strain evidence="2">NBC_01256</strain>
    </source>
</reference>
<sequence length="168" mass="18177">MIRIISQTRLVTLQQDADQARERTRQVQASADAAYARHVRTVHDLTAEADAADRKAEEAYARTQELRQVLDQANADLAAARALGAERAARIDTLAEELSVIQGAVVLLNHGQLHSLHRDEKAAKQHAASFGVDPDGWGSVPSDRPAAESAWRISPLSRWTVAVGGDAA</sequence>
<evidence type="ECO:0000313" key="3">
    <source>
        <dbReference type="Proteomes" id="UP001432292"/>
    </source>
</evidence>
<name>A0ABZ1VPC8_9ACTN</name>
<dbReference type="RefSeq" id="WP_327689473.1">
    <property type="nucleotide sequence ID" value="NZ_CP108473.1"/>
</dbReference>
<organism evidence="2 3">
    <name type="scientific">Streptomyces caniferus</name>
    <dbReference type="NCBI Taxonomy" id="285557"/>
    <lineage>
        <taxon>Bacteria</taxon>
        <taxon>Bacillati</taxon>
        <taxon>Actinomycetota</taxon>
        <taxon>Actinomycetes</taxon>
        <taxon>Kitasatosporales</taxon>
        <taxon>Streptomycetaceae</taxon>
        <taxon>Streptomyces</taxon>
    </lineage>
</organism>
<dbReference type="EMBL" id="CP108473">
    <property type="protein sequence ID" value="WUS23894.1"/>
    <property type="molecule type" value="Genomic_DNA"/>
</dbReference>
<protein>
    <submittedName>
        <fullName evidence="2">Uncharacterized protein</fullName>
    </submittedName>
</protein>
<dbReference type="Proteomes" id="UP001432292">
    <property type="component" value="Chromosome"/>
</dbReference>
<feature type="coiled-coil region" evidence="1">
    <location>
        <begin position="10"/>
        <end position="83"/>
    </location>
</feature>
<gene>
    <name evidence="2" type="ORF">OG727_17360</name>
</gene>
<keyword evidence="1" id="KW-0175">Coiled coil</keyword>
<evidence type="ECO:0000313" key="2">
    <source>
        <dbReference type="EMBL" id="WUS23894.1"/>
    </source>
</evidence>